<evidence type="ECO:0000313" key="3">
    <source>
        <dbReference type="Proteomes" id="UP000294894"/>
    </source>
</evidence>
<feature type="transmembrane region" description="Helical" evidence="1">
    <location>
        <begin position="34"/>
        <end position="55"/>
    </location>
</feature>
<gene>
    <name evidence="2" type="ORF">EXE57_18430</name>
</gene>
<evidence type="ECO:0000256" key="1">
    <source>
        <dbReference type="SAM" id="Phobius"/>
    </source>
</evidence>
<dbReference type="OrthoDB" id="3785199at2"/>
<keyword evidence="1" id="KW-1133">Transmembrane helix</keyword>
<keyword evidence="1" id="KW-0812">Transmembrane</keyword>
<name>A0A4P7GP75_9ACTN</name>
<dbReference type="RefSeq" id="WP_135080057.1">
    <property type="nucleotide sequence ID" value="NZ_CP038267.1"/>
</dbReference>
<keyword evidence="3" id="KW-1185">Reference proteome</keyword>
<reference evidence="2 3" key="1">
    <citation type="submission" date="2019-03" db="EMBL/GenBank/DDBJ databases">
        <title>Three New Species of Nocardioides, Nocardioides euryhalodurans sp. nov., Nocardioides seonyuensis sp. nov. and Nocardioides eburneoflavus sp. nov., Iolated from Soil.</title>
        <authorList>
            <person name="Roh S.G."/>
            <person name="Lee C."/>
            <person name="Kim M.-K."/>
            <person name="Kim S.B."/>
        </authorList>
    </citation>
    <scope>NUCLEOTIDE SEQUENCE [LARGE SCALE GENOMIC DNA]</scope>
    <source>
        <strain evidence="2 3">MMS17-SY117</strain>
    </source>
</reference>
<dbReference type="Proteomes" id="UP000294894">
    <property type="component" value="Chromosome"/>
</dbReference>
<protein>
    <submittedName>
        <fullName evidence="2">Uncharacterized protein</fullName>
    </submittedName>
</protein>
<sequence>MTTQLDDFETALLHELRAHVADRPARVRRGRTRIAVGVGLTAAAAVAAVVVVPGAGVQTAYSVQEGNSGEITVEVNRLEDAAGLERELEAYGVDADVTYVPDGGECAPGRYEPVARSLSGMTTGVGADLLQVTLPPGAVRDGETFVLAVSLVPVPATGDPDGDGISDLGGIRVWTDFDVASGPVAPCDVMP</sequence>
<organism evidence="2 3">
    <name type="scientific">Nocardioides euryhalodurans</name>
    <dbReference type="NCBI Taxonomy" id="2518370"/>
    <lineage>
        <taxon>Bacteria</taxon>
        <taxon>Bacillati</taxon>
        <taxon>Actinomycetota</taxon>
        <taxon>Actinomycetes</taxon>
        <taxon>Propionibacteriales</taxon>
        <taxon>Nocardioidaceae</taxon>
        <taxon>Nocardioides</taxon>
    </lineage>
</organism>
<dbReference type="AlphaFoldDB" id="A0A4P7GP75"/>
<proteinExistence type="predicted"/>
<accession>A0A4P7GP75</accession>
<keyword evidence="1" id="KW-0472">Membrane</keyword>
<dbReference type="KEGG" id="noy:EXE57_18430"/>
<dbReference type="EMBL" id="CP038267">
    <property type="protein sequence ID" value="QBR94038.1"/>
    <property type="molecule type" value="Genomic_DNA"/>
</dbReference>
<evidence type="ECO:0000313" key="2">
    <source>
        <dbReference type="EMBL" id="QBR94038.1"/>
    </source>
</evidence>